<dbReference type="InterPro" id="IPR006102">
    <property type="entry name" value="Ig-like_GH2"/>
</dbReference>
<keyword evidence="7" id="KW-0964">Secreted</keyword>
<evidence type="ECO:0000259" key="17">
    <source>
        <dbReference type="Pfam" id="PF17753"/>
    </source>
</evidence>
<dbReference type="InterPro" id="IPR050887">
    <property type="entry name" value="Beta-mannosidase_GH2"/>
</dbReference>
<feature type="domain" description="Beta-mannosidase-like galactose-binding" evidence="19">
    <location>
        <begin position="12"/>
        <end position="181"/>
    </location>
</feature>
<proteinExistence type="inferred from homology"/>
<evidence type="ECO:0000256" key="3">
    <source>
        <dbReference type="ARBA" id="ARBA00004613"/>
    </source>
</evidence>
<keyword evidence="9 20" id="KW-0378">Hydrolase</keyword>
<dbReference type="Pfam" id="PF00703">
    <property type="entry name" value="Glyco_hydro_2"/>
    <property type="match status" value="1"/>
</dbReference>
<dbReference type="Gene3D" id="2.60.120.260">
    <property type="entry name" value="Galactose-binding domain-like"/>
    <property type="match status" value="1"/>
</dbReference>
<dbReference type="InterPro" id="IPR013783">
    <property type="entry name" value="Ig-like_fold"/>
</dbReference>
<evidence type="ECO:0000256" key="10">
    <source>
        <dbReference type="ARBA" id="ARBA00023180"/>
    </source>
</evidence>
<dbReference type="InterPro" id="IPR054593">
    <property type="entry name" value="Beta-mannosidase-like_N2"/>
</dbReference>
<keyword evidence="12 20" id="KW-0326">Glycosidase</keyword>
<feature type="domain" description="Mannosidase Ig/CBM-like" evidence="18">
    <location>
        <begin position="658"/>
        <end position="745"/>
    </location>
</feature>
<dbReference type="InterPro" id="IPR041625">
    <property type="entry name" value="Beta-mannosidase_Ig"/>
</dbReference>
<evidence type="ECO:0000256" key="6">
    <source>
        <dbReference type="ARBA" id="ARBA00012754"/>
    </source>
</evidence>
<comment type="similarity">
    <text evidence="13">Belongs to the glycosyl hydrolase 2 family. Beta-mannosidase B subfamily.</text>
</comment>
<dbReference type="InterPro" id="IPR017853">
    <property type="entry name" value="GH"/>
</dbReference>
<dbReference type="InterPro" id="IPR041447">
    <property type="entry name" value="Mannosidase_ig"/>
</dbReference>
<dbReference type="SUPFAM" id="SSF51445">
    <property type="entry name" value="(Trans)glycosidases"/>
    <property type="match status" value="1"/>
</dbReference>
<sequence length="831" mass="95094">MRLALDLGKTKWQFRQSATRSPWREASVPGCVHTDLLRHKLIPDPFHGTNELGLQWIEEADWEYRTSFTVPAEFGRHEHVELVADGLDTVATLTLNGRELARTENMFVGHRWDVASHLRTGRNELHIRFGSARRYIQTHRPEHRPPVEFNDPVGGATRLRKQACQFGWDWAPRLVTAGVWRGIRLEAWTGVRLANVRVRQEHAGSRVRLTIDPELCGTEGGQVCRVVLSFEGTEVALAEGHAAGLTLEVPRPRLWWPVGQGEQPLYKLTIELRDPASGRQVDAWSRRIGLRTIELDRHPDKWGESFQFHVNGRPVFIKGANWIPAHSFVAALTRADYERDLRAAVAANMNCVRLWGGGIYESEDFYDLCDELGLLLWHDFMFACTLYPHDDAFAESVGVEVEQQVARIRHRACLMLWCGNNEIHSCNFAALNDPVTREGYEKIFHTLIPDVLARTDDQTPYWPSSEWHGEFTGGYPEGERRGDTHYWDVWHARKPVSDYERWHFRFCSEFGMQSYASAETMAAFCPPSDRNLFGAASENHQKNPFGNQIILDYVTRRYGYPRDQESLIYLSQLNQAYCMEVAVEHYRRNRPRCMGAIYWQLNDCWPVASWSSIEHNGRWKALHYAARRFFAPLLVSARVLGDERQGKGNYRESTVTGAVELHTVNDTPRAVRATLRWELSLLDGRRIRGGSKSVSLAPASARLQAKLDLAREIARHGRERLILRYGLVVAGTTVSEDTAFFAPPRFLELPRVEPRILVEKTDARHARVIIHSPVHQHRLSFEFRGIPHHADDNWFDVHPGEKAVVSVELARPATLAALRRSLRHQSLATAQ</sequence>
<evidence type="ECO:0000313" key="20">
    <source>
        <dbReference type="EMBL" id="OIQ97086.1"/>
    </source>
</evidence>
<dbReference type="Pfam" id="PF17786">
    <property type="entry name" value="Mannosidase_ig"/>
    <property type="match status" value="1"/>
</dbReference>
<evidence type="ECO:0000256" key="9">
    <source>
        <dbReference type="ARBA" id="ARBA00022801"/>
    </source>
</evidence>
<dbReference type="AlphaFoldDB" id="A0A1J5RM35"/>
<feature type="domain" description="Beta-mannosidase Ig-fold" evidence="17">
    <location>
        <begin position="782"/>
        <end position="828"/>
    </location>
</feature>
<dbReference type="GO" id="GO:0006516">
    <property type="term" value="P:glycoprotein catabolic process"/>
    <property type="evidence" value="ECO:0007669"/>
    <property type="project" value="TreeGrafter"/>
</dbReference>
<evidence type="ECO:0000256" key="2">
    <source>
        <dbReference type="ARBA" id="ARBA00004371"/>
    </source>
</evidence>
<evidence type="ECO:0000256" key="5">
    <source>
        <dbReference type="ARBA" id="ARBA00011738"/>
    </source>
</evidence>
<evidence type="ECO:0000256" key="15">
    <source>
        <dbReference type="ARBA" id="ARBA00041614"/>
    </source>
</evidence>
<comment type="subcellular location">
    <subcellularLocation>
        <location evidence="2">Lysosome</location>
    </subcellularLocation>
    <subcellularLocation>
        <location evidence="3">Secreted</location>
    </subcellularLocation>
</comment>
<evidence type="ECO:0000256" key="8">
    <source>
        <dbReference type="ARBA" id="ARBA00022729"/>
    </source>
</evidence>
<evidence type="ECO:0000256" key="13">
    <source>
        <dbReference type="ARBA" id="ARBA00038429"/>
    </source>
</evidence>
<dbReference type="GO" id="GO:0005576">
    <property type="term" value="C:extracellular region"/>
    <property type="evidence" value="ECO:0007669"/>
    <property type="project" value="UniProtKB-SubCell"/>
</dbReference>
<dbReference type="Pfam" id="PF17753">
    <property type="entry name" value="Ig_mannosidase"/>
    <property type="match status" value="1"/>
</dbReference>
<dbReference type="InterPro" id="IPR036156">
    <property type="entry name" value="Beta-gal/glucu_dom_sf"/>
</dbReference>
<dbReference type="PANTHER" id="PTHR43730">
    <property type="entry name" value="BETA-MANNOSIDASE"/>
    <property type="match status" value="1"/>
</dbReference>
<accession>A0A1J5RM35</accession>
<comment type="pathway">
    <text evidence="4">Glycan metabolism; N-glycan degradation.</text>
</comment>
<comment type="caution">
    <text evidence="20">The sequence shown here is derived from an EMBL/GenBank/DDBJ whole genome shotgun (WGS) entry which is preliminary data.</text>
</comment>
<dbReference type="SUPFAM" id="SSF49785">
    <property type="entry name" value="Galactose-binding domain-like"/>
    <property type="match status" value="1"/>
</dbReference>
<dbReference type="GO" id="GO:0005764">
    <property type="term" value="C:lysosome"/>
    <property type="evidence" value="ECO:0007669"/>
    <property type="project" value="UniProtKB-SubCell"/>
</dbReference>
<evidence type="ECO:0000256" key="14">
    <source>
        <dbReference type="ARBA" id="ARBA00041069"/>
    </source>
</evidence>
<comment type="catalytic activity">
    <reaction evidence="1">
        <text>Hydrolysis of terminal, non-reducing beta-D-mannose residues in beta-D-mannosides.</text>
        <dbReference type="EC" id="3.2.1.25"/>
    </reaction>
</comment>
<dbReference type="Gene3D" id="3.20.20.80">
    <property type="entry name" value="Glycosidases"/>
    <property type="match status" value="1"/>
</dbReference>
<keyword evidence="10" id="KW-0325">Glycoprotein</keyword>
<dbReference type="EMBL" id="MLJW01000138">
    <property type="protein sequence ID" value="OIQ97086.1"/>
    <property type="molecule type" value="Genomic_DNA"/>
</dbReference>
<dbReference type="SUPFAM" id="SSF49303">
    <property type="entry name" value="beta-Galactosidase/glucuronidase domain"/>
    <property type="match status" value="3"/>
</dbReference>
<protein>
    <recommendedName>
        <fullName evidence="14">Beta-mannosidase B</fullName>
        <ecNumber evidence="6">3.2.1.25</ecNumber>
    </recommendedName>
    <alternativeName>
        <fullName evidence="15">Mannanase B</fullName>
    </alternativeName>
</protein>
<dbReference type="Gene3D" id="2.60.40.10">
    <property type="entry name" value="Immunoglobulins"/>
    <property type="match status" value="1"/>
</dbReference>
<evidence type="ECO:0000256" key="12">
    <source>
        <dbReference type="ARBA" id="ARBA00023295"/>
    </source>
</evidence>
<evidence type="ECO:0000256" key="1">
    <source>
        <dbReference type="ARBA" id="ARBA00000829"/>
    </source>
</evidence>
<dbReference type="GO" id="GO:0004567">
    <property type="term" value="F:beta-mannosidase activity"/>
    <property type="evidence" value="ECO:0007669"/>
    <property type="project" value="UniProtKB-EC"/>
</dbReference>
<dbReference type="PANTHER" id="PTHR43730:SF1">
    <property type="entry name" value="BETA-MANNOSIDASE"/>
    <property type="match status" value="1"/>
</dbReference>
<evidence type="ECO:0000259" key="19">
    <source>
        <dbReference type="Pfam" id="PF22666"/>
    </source>
</evidence>
<dbReference type="FunFam" id="3.20.20.80:FF:000050">
    <property type="entry name" value="Beta-mannosidase B"/>
    <property type="match status" value="1"/>
</dbReference>
<organism evidence="20">
    <name type="scientific">mine drainage metagenome</name>
    <dbReference type="NCBI Taxonomy" id="410659"/>
    <lineage>
        <taxon>unclassified sequences</taxon>
        <taxon>metagenomes</taxon>
        <taxon>ecological metagenomes</taxon>
    </lineage>
</organism>
<dbReference type="InterPro" id="IPR008979">
    <property type="entry name" value="Galactose-bd-like_sf"/>
</dbReference>
<dbReference type="Pfam" id="PF22666">
    <property type="entry name" value="Glyco_hydro_2_N2"/>
    <property type="match status" value="1"/>
</dbReference>
<comment type="subunit">
    <text evidence="5">Homodimer.</text>
</comment>
<dbReference type="FunFam" id="2.60.120.260:FF:000060">
    <property type="entry name" value="Probable beta-mannosidase"/>
    <property type="match status" value="1"/>
</dbReference>
<evidence type="ECO:0000259" key="16">
    <source>
        <dbReference type="Pfam" id="PF00703"/>
    </source>
</evidence>
<keyword evidence="11" id="KW-0458">Lysosome</keyword>
<dbReference type="GO" id="GO:0005975">
    <property type="term" value="P:carbohydrate metabolic process"/>
    <property type="evidence" value="ECO:0007669"/>
    <property type="project" value="InterPro"/>
</dbReference>
<name>A0A1J5RM35_9ZZZZ</name>
<evidence type="ECO:0000259" key="18">
    <source>
        <dbReference type="Pfam" id="PF17786"/>
    </source>
</evidence>
<reference evidence="20" key="1">
    <citation type="submission" date="2016-10" db="EMBL/GenBank/DDBJ databases">
        <title>Sequence of Gallionella enrichment culture.</title>
        <authorList>
            <person name="Poehlein A."/>
            <person name="Muehling M."/>
            <person name="Daniel R."/>
        </authorList>
    </citation>
    <scope>NUCLEOTIDE SEQUENCE</scope>
</reference>
<evidence type="ECO:0000256" key="4">
    <source>
        <dbReference type="ARBA" id="ARBA00004740"/>
    </source>
</evidence>
<gene>
    <name evidence="20" type="primary">csxA_5</name>
    <name evidence="20" type="ORF">GALL_209110</name>
</gene>
<keyword evidence="8" id="KW-0732">Signal</keyword>
<evidence type="ECO:0000256" key="7">
    <source>
        <dbReference type="ARBA" id="ARBA00022525"/>
    </source>
</evidence>
<evidence type="ECO:0000256" key="11">
    <source>
        <dbReference type="ARBA" id="ARBA00023228"/>
    </source>
</evidence>
<feature type="domain" description="Glycoside hydrolase family 2 immunoglobulin-like beta-sandwich" evidence="16">
    <location>
        <begin position="197"/>
        <end position="291"/>
    </location>
</feature>
<dbReference type="EC" id="3.2.1.25" evidence="6"/>